<evidence type="ECO:0000256" key="7">
    <source>
        <dbReference type="PROSITE-ProRule" id="PRU01379"/>
    </source>
</evidence>
<evidence type="ECO:0000256" key="8">
    <source>
        <dbReference type="SAM" id="Phobius"/>
    </source>
</evidence>
<keyword evidence="8" id="KW-0472">Membrane</keyword>
<dbReference type="OrthoDB" id="313504at2759"/>
<dbReference type="Gene3D" id="3.40.630.10">
    <property type="entry name" value="Zn peptidases"/>
    <property type="match status" value="1"/>
</dbReference>
<keyword evidence="8" id="KW-1133">Transmembrane helix</keyword>
<keyword evidence="8" id="KW-0812">Transmembrane</keyword>
<dbReference type="Pfam" id="PF00246">
    <property type="entry name" value="Peptidase_M14"/>
    <property type="match status" value="1"/>
</dbReference>
<comment type="caution">
    <text evidence="11">The sequence shown here is derived from an EMBL/GenBank/DDBJ whole genome shotgun (WGS) entry which is preliminary data.</text>
</comment>
<proteinExistence type="inferred from homology"/>
<keyword evidence="5" id="KW-0862">Zinc</keyword>
<dbReference type="PANTHER" id="PTHR11705">
    <property type="entry name" value="PROTEASE FAMILY M14 CARBOXYPEPTIDASE A,B"/>
    <property type="match status" value="1"/>
</dbReference>
<dbReference type="SMART" id="SM00631">
    <property type="entry name" value="Zn_pept"/>
    <property type="match status" value="1"/>
</dbReference>
<organism evidence="11 12">
    <name type="scientific">Stentor coeruleus</name>
    <dbReference type="NCBI Taxonomy" id="5963"/>
    <lineage>
        <taxon>Eukaryota</taxon>
        <taxon>Sar</taxon>
        <taxon>Alveolata</taxon>
        <taxon>Ciliophora</taxon>
        <taxon>Postciliodesmatophora</taxon>
        <taxon>Heterotrichea</taxon>
        <taxon>Heterotrichida</taxon>
        <taxon>Stentoridae</taxon>
        <taxon>Stentor</taxon>
    </lineage>
</organism>
<dbReference type="SUPFAM" id="SSF53187">
    <property type="entry name" value="Zn-dependent exopeptidases"/>
    <property type="match status" value="1"/>
</dbReference>
<feature type="chain" id="PRO_5012864950" description="Peptidase M14 domain-containing protein" evidence="9">
    <location>
        <begin position="18"/>
        <end position="491"/>
    </location>
</feature>
<keyword evidence="3" id="KW-0645">Protease</keyword>
<dbReference type="PROSITE" id="PS52035">
    <property type="entry name" value="PEPTIDASE_M14"/>
    <property type="match status" value="1"/>
</dbReference>
<evidence type="ECO:0000259" key="10">
    <source>
        <dbReference type="PROSITE" id="PS52035"/>
    </source>
</evidence>
<evidence type="ECO:0000256" key="2">
    <source>
        <dbReference type="ARBA" id="ARBA00005988"/>
    </source>
</evidence>
<dbReference type="GO" id="GO:0008270">
    <property type="term" value="F:zinc ion binding"/>
    <property type="evidence" value="ECO:0007669"/>
    <property type="project" value="InterPro"/>
</dbReference>
<name>A0A1R2ALB9_9CILI</name>
<evidence type="ECO:0000256" key="3">
    <source>
        <dbReference type="ARBA" id="ARBA00022670"/>
    </source>
</evidence>
<evidence type="ECO:0000256" key="9">
    <source>
        <dbReference type="SAM" id="SignalP"/>
    </source>
</evidence>
<dbReference type="AlphaFoldDB" id="A0A1R2ALB9"/>
<feature type="signal peptide" evidence="9">
    <location>
        <begin position="1"/>
        <end position="17"/>
    </location>
</feature>
<dbReference type="PANTHER" id="PTHR11705:SF143">
    <property type="entry name" value="SLL0236 PROTEIN"/>
    <property type="match status" value="1"/>
</dbReference>
<evidence type="ECO:0000313" key="12">
    <source>
        <dbReference type="Proteomes" id="UP000187209"/>
    </source>
</evidence>
<dbReference type="GO" id="GO:0005615">
    <property type="term" value="C:extracellular space"/>
    <property type="evidence" value="ECO:0007669"/>
    <property type="project" value="TreeGrafter"/>
</dbReference>
<keyword evidence="6" id="KW-0482">Metalloprotease</keyword>
<reference evidence="11 12" key="1">
    <citation type="submission" date="2016-11" db="EMBL/GenBank/DDBJ databases">
        <title>The macronuclear genome of Stentor coeruleus: a giant cell with tiny introns.</title>
        <authorList>
            <person name="Slabodnick M."/>
            <person name="Ruby J.G."/>
            <person name="Reiff S.B."/>
            <person name="Swart E.C."/>
            <person name="Gosai S."/>
            <person name="Prabakaran S."/>
            <person name="Witkowska E."/>
            <person name="Larue G.E."/>
            <person name="Fisher S."/>
            <person name="Freeman R.M."/>
            <person name="Gunawardena J."/>
            <person name="Chu W."/>
            <person name="Stover N.A."/>
            <person name="Gregory B.D."/>
            <person name="Nowacki M."/>
            <person name="Derisi J."/>
            <person name="Roy S.W."/>
            <person name="Marshall W.F."/>
            <person name="Sood P."/>
        </authorList>
    </citation>
    <scope>NUCLEOTIDE SEQUENCE [LARGE SCALE GENOMIC DNA]</scope>
    <source>
        <strain evidence="11">WM001</strain>
    </source>
</reference>
<keyword evidence="9" id="KW-0732">Signal</keyword>
<evidence type="ECO:0000256" key="1">
    <source>
        <dbReference type="ARBA" id="ARBA00001947"/>
    </source>
</evidence>
<gene>
    <name evidence="11" type="ORF">SteCoe_38598</name>
</gene>
<comment type="similarity">
    <text evidence="2 7">Belongs to the peptidase M14 family.</text>
</comment>
<evidence type="ECO:0000256" key="5">
    <source>
        <dbReference type="ARBA" id="ARBA00022833"/>
    </source>
</evidence>
<protein>
    <recommendedName>
        <fullName evidence="10">Peptidase M14 domain-containing protein</fullName>
    </recommendedName>
</protein>
<evidence type="ECO:0000313" key="11">
    <source>
        <dbReference type="EMBL" id="OMJ65284.1"/>
    </source>
</evidence>
<dbReference type="InterPro" id="IPR000834">
    <property type="entry name" value="Peptidase_M14"/>
</dbReference>
<evidence type="ECO:0000256" key="6">
    <source>
        <dbReference type="ARBA" id="ARBA00023049"/>
    </source>
</evidence>
<feature type="domain" description="Peptidase M14" evidence="10">
    <location>
        <begin position="23"/>
        <end position="323"/>
    </location>
</feature>
<keyword evidence="4" id="KW-0378">Hydrolase</keyword>
<dbReference type="GO" id="GO:0004181">
    <property type="term" value="F:metallocarboxypeptidase activity"/>
    <property type="evidence" value="ECO:0007669"/>
    <property type="project" value="InterPro"/>
</dbReference>
<comment type="cofactor">
    <cofactor evidence="1">
        <name>Zn(2+)</name>
        <dbReference type="ChEBI" id="CHEBI:29105"/>
    </cofactor>
</comment>
<evidence type="ECO:0000256" key="4">
    <source>
        <dbReference type="ARBA" id="ARBA00022801"/>
    </source>
</evidence>
<feature type="transmembrane region" description="Helical" evidence="8">
    <location>
        <begin position="458"/>
        <end position="480"/>
    </location>
</feature>
<keyword evidence="12" id="KW-1185">Reference proteome</keyword>
<accession>A0A1R2ALB9</accession>
<sequence length="491" mass="55424">MEFPIIFFLYLVIGASSNTSLSGYYSYSELNLKMDELLNAYSEIISKDSDVGGLRLNSQKSITILKRKILIIGGLYGGYPIDAYQVLYILESLAKNYKSNDTEVIKAIDSVIIDFLPALNKDAYVKSEAAFNESEKFQVIYTDLKSEVNCSNNPFAGTNLDRNFPINWNLSNDPCSDDYSGKEPLSSTALAWAKNTSTEYFYDFIVNFQGDGNYYAYPSAYKYYNHSPLEEYVYQRVMSAIPHDYFGGQMTNITNTSLCGTLLDTLGKNHFAIQVAIGASNKSIKAPAIDTEVKNHYDLVFAEIISRYSQVSAYFVKSEESKCNGNCDYYSNVTIEFEIMNNSTISLSFSLLLNITFNNDSLFSLPEINCSGLHIYDNSSYNVTFNQFENEFNITSQRLNALSRITIQLSYTRYNKTDDEFFFVYQGIFINENLNSTGESFSETIRDKCDSENSKTGFIVGIILGSAFFIIAIIVIFALCKCKKSEPDKRA</sequence>
<dbReference type="EMBL" id="MPUH01002257">
    <property type="protein sequence ID" value="OMJ65284.1"/>
    <property type="molecule type" value="Genomic_DNA"/>
</dbReference>
<dbReference type="GO" id="GO:0006508">
    <property type="term" value="P:proteolysis"/>
    <property type="evidence" value="ECO:0007669"/>
    <property type="project" value="UniProtKB-KW"/>
</dbReference>
<comment type="caution">
    <text evidence="7">Lacks conserved residue(s) required for the propagation of feature annotation.</text>
</comment>
<dbReference type="Proteomes" id="UP000187209">
    <property type="component" value="Unassembled WGS sequence"/>
</dbReference>